<reference evidence="1" key="1">
    <citation type="submission" date="2020-08" db="EMBL/GenBank/DDBJ databases">
        <title>Multicomponent nature underlies the extraordinary mechanical properties of spider dragline silk.</title>
        <authorList>
            <person name="Kono N."/>
            <person name="Nakamura H."/>
            <person name="Mori M."/>
            <person name="Yoshida Y."/>
            <person name="Ohtoshi R."/>
            <person name="Malay A.D."/>
            <person name="Moran D.A.P."/>
            <person name="Tomita M."/>
            <person name="Numata K."/>
            <person name="Arakawa K."/>
        </authorList>
    </citation>
    <scope>NUCLEOTIDE SEQUENCE</scope>
</reference>
<name>A0A8X6KF48_NEPPI</name>
<gene>
    <name evidence="1" type="ORF">NPIL_123161</name>
</gene>
<sequence length="66" mass="7328">MQAALSLQKYWRHIGGEKDLAAPVKCRRKKGAKITILRDGFREELSTPMAGASLFMTLKAFLDSSS</sequence>
<protein>
    <submittedName>
        <fullName evidence="1">Uncharacterized protein</fullName>
    </submittedName>
</protein>
<dbReference type="EMBL" id="BMAW01090385">
    <property type="protein sequence ID" value="GFS44543.1"/>
    <property type="molecule type" value="Genomic_DNA"/>
</dbReference>
<organism evidence="1 2">
    <name type="scientific">Nephila pilipes</name>
    <name type="common">Giant wood spider</name>
    <name type="synonym">Nephila maculata</name>
    <dbReference type="NCBI Taxonomy" id="299642"/>
    <lineage>
        <taxon>Eukaryota</taxon>
        <taxon>Metazoa</taxon>
        <taxon>Ecdysozoa</taxon>
        <taxon>Arthropoda</taxon>
        <taxon>Chelicerata</taxon>
        <taxon>Arachnida</taxon>
        <taxon>Araneae</taxon>
        <taxon>Araneomorphae</taxon>
        <taxon>Entelegynae</taxon>
        <taxon>Araneoidea</taxon>
        <taxon>Nephilidae</taxon>
        <taxon>Nephila</taxon>
    </lineage>
</organism>
<evidence type="ECO:0000313" key="2">
    <source>
        <dbReference type="Proteomes" id="UP000887013"/>
    </source>
</evidence>
<evidence type="ECO:0000313" key="1">
    <source>
        <dbReference type="EMBL" id="GFS44543.1"/>
    </source>
</evidence>
<comment type="caution">
    <text evidence="1">The sequence shown here is derived from an EMBL/GenBank/DDBJ whole genome shotgun (WGS) entry which is preliminary data.</text>
</comment>
<keyword evidence="2" id="KW-1185">Reference proteome</keyword>
<accession>A0A8X6KF48</accession>
<dbReference type="Proteomes" id="UP000887013">
    <property type="component" value="Unassembled WGS sequence"/>
</dbReference>
<proteinExistence type="predicted"/>
<dbReference type="AlphaFoldDB" id="A0A8X6KF48"/>